<dbReference type="EMBL" id="CYHE01000002">
    <property type="protein sequence ID" value="CUA92654.1"/>
    <property type="molecule type" value="Genomic_DNA"/>
</dbReference>
<dbReference type="NCBIfam" id="TIGR03002">
    <property type="entry name" value="outer_YhbN_LptA"/>
    <property type="match status" value="1"/>
</dbReference>
<keyword evidence="3" id="KW-0574">Periplasm</keyword>
<dbReference type="GO" id="GO:0030288">
    <property type="term" value="C:outer membrane-bounded periplasmic space"/>
    <property type="evidence" value="ECO:0007669"/>
    <property type="project" value="TreeGrafter"/>
</dbReference>
<feature type="domain" description="Organic solvent tolerance-like N-terminal" evidence="5">
    <location>
        <begin position="41"/>
        <end position="152"/>
    </location>
</feature>
<dbReference type="PANTHER" id="PTHR36504">
    <property type="entry name" value="LIPOPOLYSACCHARIDE EXPORT SYSTEM PROTEIN LPTA"/>
    <property type="match status" value="1"/>
</dbReference>
<keyword evidence="1" id="KW-0813">Transport</keyword>
<name>A0A0K6HP53_9HYPH</name>
<dbReference type="Pfam" id="PF03968">
    <property type="entry name" value="LptD_N"/>
    <property type="match status" value="1"/>
</dbReference>
<evidence type="ECO:0000256" key="2">
    <source>
        <dbReference type="ARBA" id="ARBA00022729"/>
    </source>
</evidence>
<sequence length="181" mass="19243">MKGIRTLLTLAALAIVPVGASAQTFNNAFQGFGQDNDKPIQIEARELQVEDNSKVATFTGDVVVVQGETTLKTQRLKVFYDGSATQGAQQDISRLEASGRVFITSKDQTATGDEANFDMTTNMMVMTGREVVLSQGPNVVVGNKLTVNLTTGQADLEAPKSGRVKVLIQPNSLNSTPPAGN</sequence>
<dbReference type="InterPro" id="IPR005653">
    <property type="entry name" value="OstA-like_N"/>
</dbReference>
<keyword evidence="2 4" id="KW-0732">Signal</keyword>
<organism evidence="6 7">
    <name type="scientific">Pannonibacter indicus</name>
    <dbReference type="NCBI Taxonomy" id="466044"/>
    <lineage>
        <taxon>Bacteria</taxon>
        <taxon>Pseudomonadati</taxon>
        <taxon>Pseudomonadota</taxon>
        <taxon>Alphaproteobacteria</taxon>
        <taxon>Hyphomicrobiales</taxon>
        <taxon>Stappiaceae</taxon>
        <taxon>Pannonibacter</taxon>
    </lineage>
</organism>
<evidence type="ECO:0000313" key="7">
    <source>
        <dbReference type="Proteomes" id="UP000183900"/>
    </source>
</evidence>
<dbReference type="PANTHER" id="PTHR36504:SF1">
    <property type="entry name" value="LIPOPOLYSACCHARIDE EXPORT SYSTEM PROTEIN LPTA"/>
    <property type="match status" value="1"/>
</dbReference>
<dbReference type="InterPro" id="IPR014340">
    <property type="entry name" value="LptA"/>
</dbReference>
<dbReference type="GO" id="GO:0015920">
    <property type="term" value="P:lipopolysaccharide transport"/>
    <property type="evidence" value="ECO:0007669"/>
    <property type="project" value="InterPro"/>
</dbReference>
<dbReference type="GO" id="GO:0001530">
    <property type="term" value="F:lipopolysaccharide binding"/>
    <property type="evidence" value="ECO:0007669"/>
    <property type="project" value="InterPro"/>
</dbReference>
<dbReference type="Gene3D" id="2.60.450.10">
    <property type="entry name" value="Lipopolysaccharide (LPS) transport protein A like domain"/>
    <property type="match status" value="1"/>
</dbReference>
<feature type="chain" id="PRO_5005504179" evidence="4">
    <location>
        <begin position="23"/>
        <end position="181"/>
    </location>
</feature>
<proteinExistence type="predicted"/>
<reference evidence="7" key="1">
    <citation type="submission" date="2015-08" db="EMBL/GenBank/DDBJ databases">
        <authorList>
            <person name="Varghese N."/>
        </authorList>
    </citation>
    <scope>NUCLEOTIDE SEQUENCE [LARGE SCALE GENOMIC DNA]</scope>
    <source>
        <strain evidence="7">DSM 23407</strain>
    </source>
</reference>
<dbReference type="GO" id="GO:0017089">
    <property type="term" value="F:glycolipid transfer activity"/>
    <property type="evidence" value="ECO:0007669"/>
    <property type="project" value="TreeGrafter"/>
</dbReference>
<dbReference type="RefSeq" id="WP_055454380.1">
    <property type="nucleotide sequence ID" value="NZ_CYHE01000002.1"/>
</dbReference>
<evidence type="ECO:0000313" key="6">
    <source>
        <dbReference type="EMBL" id="CUA92654.1"/>
    </source>
</evidence>
<feature type="signal peptide" evidence="4">
    <location>
        <begin position="1"/>
        <end position="22"/>
    </location>
</feature>
<evidence type="ECO:0000256" key="4">
    <source>
        <dbReference type="SAM" id="SignalP"/>
    </source>
</evidence>
<gene>
    <name evidence="6" type="ORF">Ga0061067_10249</name>
</gene>
<keyword evidence="7" id="KW-1185">Reference proteome</keyword>
<protein>
    <submittedName>
        <fullName evidence="6">Lipopolysaccharide transport periplasmic protein LptA</fullName>
    </submittedName>
</protein>
<evidence type="ECO:0000259" key="5">
    <source>
        <dbReference type="Pfam" id="PF03968"/>
    </source>
</evidence>
<dbReference type="Proteomes" id="UP000183900">
    <property type="component" value="Unassembled WGS sequence"/>
</dbReference>
<accession>A0A0K6HP53</accession>
<evidence type="ECO:0000256" key="1">
    <source>
        <dbReference type="ARBA" id="ARBA00022448"/>
    </source>
</evidence>
<dbReference type="AlphaFoldDB" id="A0A0K6HP53"/>
<dbReference type="GO" id="GO:0009279">
    <property type="term" value="C:cell outer membrane"/>
    <property type="evidence" value="ECO:0007669"/>
    <property type="project" value="TreeGrafter"/>
</dbReference>
<dbReference type="InterPro" id="IPR052037">
    <property type="entry name" value="LPS_export_LptA"/>
</dbReference>
<evidence type="ECO:0000256" key="3">
    <source>
        <dbReference type="ARBA" id="ARBA00022764"/>
    </source>
</evidence>